<dbReference type="PANTHER" id="PTHR10357:SF210">
    <property type="entry name" value="MALTODEXTRIN GLUCOSIDASE"/>
    <property type="match status" value="1"/>
</dbReference>
<dbReference type="SUPFAM" id="SSF51445">
    <property type="entry name" value="(Trans)glycosidases"/>
    <property type="match status" value="1"/>
</dbReference>
<accession>X1EJD8</accession>
<keyword evidence="1" id="KW-0378">Hydrolase</keyword>
<proteinExistence type="predicted"/>
<dbReference type="AlphaFoldDB" id="X1EJD8"/>
<comment type="caution">
    <text evidence="3">The sequence shown here is derived from an EMBL/GenBank/DDBJ whole genome shotgun (WGS) entry which is preliminary data.</text>
</comment>
<evidence type="ECO:0000256" key="1">
    <source>
        <dbReference type="ARBA" id="ARBA00022801"/>
    </source>
</evidence>
<evidence type="ECO:0000313" key="3">
    <source>
        <dbReference type="EMBL" id="GAH32717.1"/>
    </source>
</evidence>
<dbReference type="EMBL" id="BARU01011726">
    <property type="protein sequence ID" value="GAH32717.1"/>
    <property type="molecule type" value="Genomic_DNA"/>
</dbReference>
<feature type="non-terminal residue" evidence="3">
    <location>
        <position position="262"/>
    </location>
</feature>
<keyword evidence="2" id="KW-0326">Glycosidase</keyword>
<sequence>KLNLNNPQVMNYLIGYLGYWKRFGFDGFYIGEDEHLNAKFIRTLRTHLKSRYPNMLLLGSDIRLLTGETFDGSSNKALTDLLVNYFVKQSIPASEFNRKLQQILLFSPAQSNSVNLIHLSSHDMRVVPDKNSVRNLYAFIFTCVGSPVILYGEEIAMSDYAPLNLGSFPWDIVNQDRMFLAEIKKLIRIRKSNPLISGNTFFTLYVNDITGIYAYDRGGLIVALNSGDKQSFISLPAWDGTYTDLVSGEQFTAFSQKLRFSI</sequence>
<dbReference type="Gene3D" id="3.20.20.80">
    <property type="entry name" value="Glycosidases"/>
    <property type="match status" value="1"/>
</dbReference>
<dbReference type="PANTHER" id="PTHR10357">
    <property type="entry name" value="ALPHA-AMYLASE FAMILY MEMBER"/>
    <property type="match status" value="1"/>
</dbReference>
<protein>
    <submittedName>
        <fullName evidence="3">Uncharacterized protein</fullName>
    </submittedName>
</protein>
<dbReference type="GO" id="GO:0016798">
    <property type="term" value="F:hydrolase activity, acting on glycosyl bonds"/>
    <property type="evidence" value="ECO:0007669"/>
    <property type="project" value="UniProtKB-KW"/>
</dbReference>
<name>X1EJD8_9ZZZZ</name>
<evidence type="ECO:0000256" key="2">
    <source>
        <dbReference type="ARBA" id="ARBA00023295"/>
    </source>
</evidence>
<organism evidence="3">
    <name type="scientific">marine sediment metagenome</name>
    <dbReference type="NCBI Taxonomy" id="412755"/>
    <lineage>
        <taxon>unclassified sequences</taxon>
        <taxon>metagenomes</taxon>
        <taxon>ecological metagenomes</taxon>
    </lineage>
</organism>
<reference evidence="3" key="1">
    <citation type="journal article" date="2014" name="Front. Microbiol.">
        <title>High frequency of phylogenetically diverse reductive dehalogenase-homologous genes in deep subseafloor sedimentary metagenomes.</title>
        <authorList>
            <person name="Kawai M."/>
            <person name="Futagami T."/>
            <person name="Toyoda A."/>
            <person name="Takaki Y."/>
            <person name="Nishi S."/>
            <person name="Hori S."/>
            <person name="Arai W."/>
            <person name="Tsubouchi T."/>
            <person name="Morono Y."/>
            <person name="Uchiyama I."/>
            <person name="Ito T."/>
            <person name="Fujiyama A."/>
            <person name="Inagaki F."/>
            <person name="Takami H."/>
        </authorList>
    </citation>
    <scope>NUCLEOTIDE SEQUENCE</scope>
    <source>
        <strain evidence="3">Expedition CK06-06</strain>
    </source>
</reference>
<dbReference type="InterPro" id="IPR017853">
    <property type="entry name" value="GH"/>
</dbReference>
<gene>
    <name evidence="3" type="ORF">S03H2_21914</name>
</gene>
<feature type="non-terminal residue" evidence="3">
    <location>
        <position position="1"/>
    </location>
</feature>